<dbReference type="PANTHER" id="PTHR48070">
    <property type="entry name" value="ESTERASE OVCA2"/>
    <property type="match status" value="1"/>
</dbReference>
<evidence type="ECO:0000256" key="1">
    <source>
        <dbReference type="ARBA" id="ARBA00005863"/>
    </source>
</evidence>
<dbReference type="SUPFAM" id="SSF53474">
    <property type="entry name" value="alpha/beta-Hydrolases"/>
    <property type="match status" value="1"/>
</dbReference>
<gene>
    <name evidence="5" type="ORF">LTR69_007024</name>
</gene>
<dbReference type="PANTHER" id="PTHR48070:SF3">
    <property type="entry name" value="ESTERASE DBAE-RELATED"/>
    <property type="match status" value="1"/>
</dbReference>
<dbReference type="EMBL" id="JAVRRF010000015">
    <property type="protein sequence ID" value="KAK5058027.1"/>
    <property type="molecule type" value="Genomic_DNA"/>
</dbReference>
<protein>
    <recommendedName>
        <fullName evidence="4">Serine hydrolase domain-containing protein</fullName>
    </recommendedName>
</protein>
<dbReference type="Proteomes" id="UP001345691">
    <property type="component" value="Unassembled WGS sequence"/>
</dbReference>
<dbReference type="InterPro" id="IPR029058">
    <property type="entry name" value="AB_hydrolase_fold"/>
</dbReference>
<name>A0ABR0J7J7_9EURO</name>
<dbReference type="InterPro" id="IPR005645">
    <property type="entry name" value="FSH-like_dom"/>
</dbReference>
<evidence type="ECO:0000256" key="3">
    <source>
        <dbReference type="SAM" id="MobiDB-lite"/>
    </source>
</evidence>
<comment type="caution">
    <text evidence="5">The sequence shown here is derived from an EMBL/GenBank/DDBJ whole genome shotgun (WGS) entry which is preliminary data.</text>
</comment>
<evidence type="ECO:0000259" key="4">
    <source>
        <dbReference type="Pfam" id="PF03959"/>
    </source>
</evidence>
<feature type="domain" description="Serine hydrolase" evidence="4">
    <location>
        <begin position="102"/>
        <end position="309"/>
    </location>
</feature>
<sequence>MGPRLIQLPSTSTKETSLSRQFLKNTRQIRTTSALHDHFAPLQQTSTQTLTLSGSVYTLLAPASLAKTRASNVSSTHSQGPQGHRTMTSQPQHDSTGATLPAILCLHGGGSNATVFKIQTRRLYWVLSKQFRFVFAQAPIEGTPGHGMLPVFESCAPFYRWVNRRFKAGESDVEGTPRDEAEAIDKILFDVMEANGGVDTFKGVIGFSQGARLVGGLLLRQKIEERDLGVSKTKFTFGIMIGGPFPPIAMSPTVDTADYRLLREIPTVHAWGRDDHVKPGCVDLWQACESDHCFQMDFTGGHHLPLKDVEAKDLCDLIMAAWYAGGGKYAVSADETY</sequence>
<comment type="similarity">
    <text evidence="1">Belongs to the LovG family.</text>
</comment>
<feature type="region of interest" description="Disordered" evidence="3">
    <location>
        <begin position="70"/>
        <end position="94"/>
    </location>
</feature>
<keyword evidence="6" id="KW-1185">Reference proteome</keyword>
<reference evidence="5 6" key="1">
    <citation type="submission" date="2023-08" db="EMBL/GenBank/DDBJ databases">
        <title>Black Yeasts Isolated from many extreme environments.</title>
        <authorList>
            <person name="Coleine C."/>
            <person name="Stajich J.E."/>
            <person name="Selbmann L."/>
        </authorList>
    </citation>
    <scope>NUCLEOTIDE SEQUENCE [LARGE SCALE GENOMIC DNA]</scope>
    <source>
        <strain evidence="5 6">CCFEE 6328</strain>
    </source>
</reference>
<dbReference type="Gene3D" id="3.40.50.1820">
    <property type="entry name" value="alpha/beta hydrolase"/>
    <property type="match status" value="1"/>
</dbReference>
<keyword evidence="2" id="KW-0378">Hydrolase</keyword>
<evidence type="ECO:0000313" key="6">
    <source>
        <dbReference type="Proteomes" id="UP001345691"/>
    </source>
</evidence>
<dbReference type="InterPro" id="IPR050593">
    <property type="entry name" value="LovG"/>
</dbReference>
<evidence type="ECO:0000256" key="2">
    <source>
        <dbReference type="ARBA" id="ARBA00022801"/>
    </source>
</evidence>
<dbReference type="Pfam" id="PF03959">
    <property type="entry name" value="FSH1"/>
    <property type="match status" value="1"/>
</dbReference>
<proteinExistence type="inferred from homology"/>
<evidence type="ECO:0000313" key="5">
    <source>
        <dbReference type="EMBL" id="KAK5058027.1"/>
    </source>
</evidence>
<accession>A0ABR0J7J7</accession>
<organism evidence="5 6">
    <name type="scientific">Exophiala sideris</name>
    <dbReference type="NCBI Taxonomy" id="1016849"/>
    <lineage>
        <taxon>Eukaryota</taxon>
        <taxon>Fungi</taxon>
        <taxon>Dikarya</taxon>
        <taxon>Ascomycota</taxon>
        <taxon>Pezizomycotina</taxon>
        <taxon>Eurotiomycetes</taxon>
        <taxon>Chaetothyriomycetidae</taxon>
        <taxon>Chaetothyriales</taxon>
        <taxon>Herpotrichiellaceae</taxon>
        <taxon>Exophiala</taxon>
    </lineage>
</organism>